<organism evidence="2 3">
    <name type="scientific">Pseudoclavibacter terrae</name>
    <dbReference type="NCBI Taxonomy" id="1530195"/>
    <lineage>
        <taxon>Bacteria</taxon>
        <taxon>Bacillati</taxon>
        <taxon>Actinomycetota</taxon>
        <taxon>Actinomycetes</taxon>
        <taxon>Micrococcales</taxon>
        <taxon>Microbacteriaceae</taxon>
        <taxon>Pseudoclavibacter</taxon>
    </lineage>
</organism>
<accession>A0A7J5B7B0</accession>
<comment type="caution">
    <text evidence="2">The sequence shown here is derived from an EMBL/GenBank/DDBJ whole genome shotgun (WGS) entry which is preliminary data.</text>
</comment>
<sequence length="235" mass="25738">MSQQTAETIADIERIVLASGQCVRTAEVLFSQDGATWSPVFAKTDDNPVPAFIRASAQRTGTTEPTVVFLSWEEAIPADDEYHGLWMRRPMALAGARARRDVYRRAFRDLVDIVSNPAEGDDPDIERAAAQPAEEEAPRDWVAELTAAATLDELREVHHAAKKARAMKTPQFKAWKARKTELEGREAVDTEPAARDALAASDALPGAVGVALLAALDEAQARRVPTPLDLMRGRR</sequence>
<reference evidence="2 3" key="1">
    <citation type="submission" date="2019-09" db="EMBL/GenBank/DDBJ databases">
        <title>Phylogeny of genus Pseudoclavibacter and closely related genus.</title>
        <authorList>
            <person name="Li Y."/>
        </authorList>
    </citation>
    <scope>NUCLEOTIDE SEQUENCE [LARGE SCALE GENOMIC DNA]</scope>
    <source>
        <strain evidence="2 3">THG-MD12</strain>
    </source>
</reference>
<keyword evidence="3" id="KW-1185">Reference proteome</keyword>
<evidence type="ECO:0000313" key="2">
    <source>
        <dbReference type="EMBL" id="KAB1639843.1"/>
    </source>
</evidence>
<dbReference type="AlphaFoldDB" id="A0A7J5B7B0"/>
<dbReference type="EMBL" id="WBJX01000001">
    <property type="protein sequence ID" value="KAB1639843.1"/>
    <property type="molecule type" value="Genomic_DNA"/>
</dbReference>
<dbReference type="RefSeq" id="WP_151422984.1">
    <property type="nucleotide sequence ID" value="NZ_WBJX01000001.1"/>
</dbReference>
<dbReference type="Proteomes" id="UP000490386">
    <property type="component" value="Unassembled WGS sequence"/>
</dbReference>
<name>A0A7J5B7B0_9MICO</name>
<evidence type="ECO:0000256" key="1">
    <source>
        <dbReference type="SAM" id="MobiDB-lite"/>
    </source>
</evidence>
<gene>
    <name evidence="2" type="ORF">F8O03_05910</name>
</gene>
<evidence type="ECO:0000313" key="3">
    <source>
        <dbReference type="Proteomes" id="UP000490386"/>
    </source>
</evidence>
<dbReference type="OrthoDB" id="3191611at2"/>
<protein>
    <submittedName>
        <fullName evidence="2">Uncharacterized protein</fullName>
    </submittedName>
</protein>
<proteinExistence type="predicted"/>
<feature type="region of interest" description="Disordered" evidence="1">
    <location>
        <begin position="118"/>
        <end position="139"/>
    </location>
</feature>